<dbReference type="SMART" id="SM00872">
    <property type="entry name" value="Alpha-mann_mid"/>
    <property type="match status" value="1"/>
</dbReference>
<dbReference type="RefSeq" id="WP_164365670.1">
    <property type="nucleotide sequence ID" value="NZ_CP066776.1"/>
</dbReference>
<dbReference type="Pfam" id="PF09261">
    <property type="entry name" value="Alpha-mann_mid"/>
    <property type="match status" value="1"/>
</dbReference>
<dbReference type="Gene3D" id="2.60.40.2220">
    <property type="match status" value="1"/>
</dbReference>
<dbReference type="Gene3D" id="2.70.98.30">
    <property type="entry name" value="Golgi alpha-mannosidase II, domain 4"/>
    <property type="match status" value="1"/>
</dbReference>
<dbReference type="InterPro" id="IPR011330">
    <property type="entry name" value="Glyco_hydro/deAcase_b/a-brl"/>
</dbReference>
<dbReference type="InterPro" id="IPR054723">
    <property type="entry name" value="Ams1-like_N"/>
</dbReference>
<evidence type="ECO:0000256" key="4">
    <source>
        <dbReference type="ARBA" id="ARBA00023295"/>
    </source>
</evidence>
<dbReference type="CDD" id="cd10789">
    <property type="entry name" value="GH38N_AMII_ER_cytosolic"/>
    <property type="match status" value="1"/>
</dbReference>
<dbReference type="Gene3D" id="1.20.1270.50">
    <property type="entry name" value="Glycoside hydrolase family 38, central domain"/>
    <property type="match status" value="1"/>
</dbReference>
<accession>A0A6B3LBG1</accession>
<gene>
    <name evidence="6" type="ORF">G3M56_001820</name>
</gene>
<dbReference type="InterPro" id="IPR011682">
    <property type="entry name" value="Glyco_hydro_38_C"/>
</dbReference>
<keyword evidence="7" id="KW-1185">Reference proteome</keyword>
<comment type="similarity">
    <text evidence="1">Belongs to the glycosyl hydrolase 38 family.</text>
</comment>
<evidence type="ECO:0000256" key="1">
    <source>
        <dbReference type="ARBA" id="ARBA00009792"/>
    </source>
</evidence>
<keyword evidence="3" id="KW-0378">Hydrolase</keyword>
<sequence>MPYQPIEKRIELAPARFIQPHIHSKRLTMSVERYDIHGEPEPISKVLHAPFKPAAVGDAWGARWETTWFKFTITPPEDWVGREVEALIDLSFEAGEGFGREGLVFRDGVPITAVNRNRQAVRLGVADGSPIEILVEAAANPQAQWFWQRGEDEAEKLMPDYMGKPLFALKRAELALVNEDARRLDLEFRLLSELMEALPADSDRRGELKHRLNEACRYLLPDDASGIPRALAAIAPALKQTNASRTHTLSAVGHAHIDTAWCWPLRETVRKCARTFATMLDYMERFPEFKFSASQPIQYAWMKAHYPEIWEGIKKAVARGQWEVMGSMWIEADCNLSSGESLVRQLLYGKEFFKNEFGVETRDLWLPDVFGYAAALPQILVKAEIDEFLTQKISWNDTNKFPHHTFWWEGIDGTRIFSHFPPGDTYNGQISATELRSSATNFAQKDIATRALIPFGFGDGGGGPTLDQIGRIERLKDLQGMPRVEFDTVRSFFSKAKAEVQDVELPVWTGELYLELHRGTLTSQAETKRNNRKCEFLLQDTEMLVALQRTVLGNVTLDLPEEEPERAVYDVDSCPPHKADDVVLRRLDRAWKLLLLNQFHDILPGSSIQWVYRDADRDYATIRELVEPIRDAAAAALADAMDTGAGAAPVLFNTLGQGRRGVVRLADGSETWVDVPSCGYAVVERAAGLPEGVAEVKVHEENDGVITLENGLLRVTVNQNGQLTSVYDLVAEREVVAEGESANQLTIYRDLPNFWNAWDIESHADDSAEVLADAVTHELVEASPMAATVRVRHEFGNGSSIDQRITLRAGSARIDFNTDVDWNERHRLLRAVFPVDIRSSVASYETQFGHVERPTHRNTSWDAAMFETCAHRWLDVSEPDYGVALLNESKYGHTVEGNRMRITLLKGAVAPDPDADLGKHSFCYALFPHEAGLASVIEQAADLNVPLIEADAQGGGASLPSQHSFVSCDREGFVIDTLKLAEDGNGVVIRGYEALRTRGPVGLTVSMLGETAQVTNLLENPTGEAQPHNGAPVHFKTKPFEIHTLRVR</sequence>
<dbReference type="SUPFAM" id="SSF88713">
    <property type="entry name" value="Glycoside hydrolase/deacetylase"/>
    <property type="match status" value="1"/>
</dbReference>
<evidence type="ECO:0000313" key="6">
    <source>
        <dbReference type="EMBL" id="QQL45352.1"/>
    </source>
</evidence>
<dbReference type="InterPro" id="IPR015341">
    <property type="entry name" value="Glyco_hydro_38_cen"/>
</dbReference>
<dbReference type="InterPro" id="IPR041147">
    <property type="entry name" value="GH38_C"/>
</dbReference>
<dbReference type="SUPFAM" id="SSF74650">
    <property type="entry name" value="Galactose mutarotase-like"/>
    <property type="match status" value="1"/>
</dbReference>
<dbReference type="FunFam" id="3.20.110.10:FF:000002">
    <property type="entry name" value="alpha-mannosidase 2C1 isoform X1"/>
    <property type="match status" value="1"/>
</dbReference>
<reference evidence="6 7" key="1">
    <citation type="submission" date="2020-12" db="EMBL/GenBank/DDBJ databases">
        <title>Sulforoseuscoccus oceanibium gen. nov., sp. nov., a representative of the phylum Verrucomicrobia with special cytoplasmic membrane, and proposal of Sulforoseuscoccusaceae fam. nov.</title>
        <authorList>
            <person name="Xi F."/>
        </authorList>
    </citation>
    <scope>NUCLEOTIDE SEQUENCE [LARGE SCALE GENOMIC DNA]</scope>
    <source>
        <strain evidence="6 7">T37</strain>
    </source>
</reference>
<dbReference type="InterPro" id="IPR000602">
    <property type="entry name" value="Glyco_hydro_38_N"/>
</dbReference>
<dbReference type="GO" id="GO:0030246">
    <property type="term" value="F:carbohydrate binding"/>
    <property type="evidence" value="ECO:0007669"/>
    <property type="project" value="InterPro"/>
</dbReference>
<dbReference type="InterPro" id="IPR027291">
    <property type="entry name" value="Glyco_hydro_38_N_sf"/>
</dbReference>
<evidence type="ECO:0000256" key="2">
    <source>
        <dbReference type="ARBA" id="ARBA00022723"/>
    </source>
</evidence>
<dbReference type="GO" id="GO:0004559">
    <property type="term" value="F:alpha-mannosidase activity"/>
    <property type="evidence" value="ECO:0007669"/>
    <property type="project" value="InterPro"/>
</dbReference>
<protein>
    <submittedName>
        <fullName evidence="6">Alpha-mannosidase</fullName>
    </submittedName>
</protein>
<evidence type="ECO:0000313" key="7">
    <source>
        <dbReference type="Proteomes" id="UP000475117"/>
    </source>
</evidence>
<dbReference type="InterPro" id="IPR011013">
    <property type="entry name" value="Gal_mutarotase_sf_dom"/>
</dbReference>
<dbReference type="InterPro" id="IPR028995">
    <property type="entry name" value="Glyco_hydro_57/38_cen_sf"/>
</dbReference>
<dbReference type="Proteomes" id="UP000475117">
    <property type="component" value="Chromosome"/>
</dbReference>
<dbReference type="InterPro" id="IPR037094">
    <property type="entry name" value="Glyco_hydro_38_cen_sf"/>
</dbReference>
<dbReference type="Pfam" id="PF01074">
    <property type="entry name" value="Glyco_hydro_38N"/>
    <property type="match status" value="1"/>
</dbReference>
<dbReference type="SUPFAM" id="SSF88688">
    <property type="entry name" value="Families 57/38 glycoside transferase middle domain"/>
    <property type="match status" value="1"/>
</dbReference>
<dbReference type="PANTHER" id="PTHR46017:SF1">
    <property type="entry name" value="ALPHA-MANNOSIDASE 2C1"/>
    <property type="match status" value="1"/>
</dbReference>
<name>A0A6B3LBG1_9BACT</name>
<dbReference type="Pfam" id="PF17677">
    <property type="entry name" value="Glyco_hydro38C2"/>
    <property type="match status" value="1"/>
</dbReference>
<dbReference type="GO" id="GO:0009313">
    <property type="term" value="P:oligosaccharide catabolic process"/>
    <property type="evidence" value="ECO:0007669"/>
    <property type="project" value="TreeGrafter"/>
</dbReference>
<proteinExistence type="inferred from homology"/>
<dbReference type="Gene3D" id="3.20.110.10">
    <property type="entry name" value="Glycoside hydrolase 38, N terminal domain"/>
    <property type="match status" value="1"/>
</dbReference>
<evidence type="ECO:0000256" key="3">
    <source>
        <dbReference type="ARBA" id="ARBA00022801"/>
    </source>
</evidence>
<keyword evidence="2" id="KW-0479">Metal-binding</keyword>
<dbReference type="GO" id="GO:0046872">
    <property type="term" value="F:metal ion binding"/>
    <property type="evidence" value="ECO:0007669"/>
    <property type="project" value="UniProtKB-KW"/>
</dbReference>
<dbReference type="AlphaFoldDB" id="A0A6B3LBG1"/>
<feature type="domain" description="Glycoside hydrolase family 38 central" evidence="5">
    <location>
        <begin position="515"/>
        <end position="619"/>
    </location>
</feature>
<dbReference type="Pfam" id="PF07748">
    <property type="entry name" value="Glyco_hydro_38C"/>
    <property type="match status" value="1"/>
</dbReference>
<dbReference type="PANTHER" id="PTHR46017">
    <property type="entry name" value="ALPHA-MANNOSIDASE 2C1"/>
    <property type="match status" value="1"/>
</dbReference>
<dbReference type="FunFam" id="2.70.98.30:FF:000001">
    <property type="entry name" value="alpha-mannosidase 2C1 isoform X2"/>
    <property type="match status" value="1"/>
</dbReference>
<dbReference type="EMBL" id="CP066776">
    <property type="protein sequence ID" value="QQL45352.1"/>
    <property type="molecule type" value="Genomic_DNA"/>
</dbReference>
<dbReference type="Pfam" id="PF22907">
    <property type="entry name" value="Ams1-like_1st"/>
    <property type="match status" value="1"/>
</dbReference>
<organism evidence="6 7">
    <name type="scientific">Sulfuriroseicoccus oceanibius</name>
    <dbReference type="NCBI Taxonomy" id="2707525"/>
    <lineage>
        <taxon>Bacteria</taxon>
        <taxon>Pseudomonadati</taxon>
        <taxon>Verrucomicrobiota</taxon>
        <taxon>Verrucomicrobiia</taxon>
        <taxon>Verrucomicrobiales</taxon>
        <taxon>Verrucomicrobiaceae</taxon>
        <taxon>Sulfuriroseicoccus</taxon>
    </lineage>
</organism>
<dbReference type="GO" id="GO:0006013">
    <property type="term" value="P:mannose metabolic process"/>
    <property type="evidence" value="ECO:0007669"/>
    <property type="project" value="InterPro"/>
</dbReference>
<dbReference type="KEGG" id="soa:G3M56_001820"/>
<keyword evidence="4" id="KW-0326">Glycosidase</keyword>
<evidence type="ECO:0000259" key="5">
    <source>
        <dbReference type="SMART" id="SM00872"/>
    </source>
</evidence>